<dbReference type="Proteomes" id="UP000305196">
    <property type="component" value="Unassembled WGS sequence"/>
</dbReference>
<sequence length="450" mass="52868">MTSNQEDPWYLEYNYYNDAKYQYGRAIIYDYDEDPLNKTIQDMGNLMHNLNKDDYIIKNFFRILSNSLAFYEGMTTNYCKYTNFWLNKEYREKHYDKKVPNFNVFTIFANKLNYEKYRNHDNSCERYIKYLDTDIYNKINFLHRLYDAYNIIKKPPVINSQDTCGELEFLAKNYRDSIYKYYDKDKDLYNKLEKIKELIDKITGNDNSPCKKKIYFTKPTELEHILEEQARTEAQEREKEIRQKEAARKAEEETKKLQTERDLEQQKLLQPKNLLTTSRDNQLQELHHDKGDFHSTSYREQLPELVTSRLPRPTQSFESFVRQESSTGSLLEEDLTKEDMGQGVILYEQRGRDKTRSGTFLGSLGFPGYITEVLGSVDPVPVVGVSGGMGALFLLFRYTPVGAFFRGGRGRVHRIPRSFNGQFLGGFPGYEDYEGGYIGYGPMDIPYGAE</sequence>
<dbReference type="VEuPathDB" id="PlasmoDB:PVW1_080005000"/>
<dbReference type="AlphaFoldDB" id="A0A1G4E9N9"/>
<proteinExistence type="predicted"/>
<dbReference type="EMBL" id="FLYI01000508">
    <property type="protein sequence ID" value="SCA82181.1"/>
    <property type="molecule type" value="Genomic_DNA"/>
</dbReference>
<feature type="region of interest" description="Disordered" evidence="1">
    <location>
        <begin position="230"/>
        <end position="272"/>
    </location>
</feature>
<gene>
    <name evidence="2" type="ORF">PVC01_000121500</name>
</gene>
<reference evidence="2 3" key="1">
    <citation type="submission" date="2016-07" db="EMBL/GenBank/DDBJ databases">
        <authorList>
            <consortium name="Pathogen Informatics"/>
        </authorList>
    </citation>
    <scope>NUCLEOTIDE SEQUENCE [LARGE SCALE GENOMIC DNA]</scope>
</reference>
<organism evidence="2 3">
    <name type="scientific">Plasmodium vivax</name>
    <name type="common">malaria parasite P. vivax</name>
    <dbReference type="NCBI Taxonomy" id="5855"/>
    <lineage>
        <taxon>Eukaryota</taxon>
        <taxon>Sar</taxon>
        <taxon>Alveolata</taxon>
        <taxon>Apicomplexa</taxon>
        <taxon>Aconoidasida</taxon>
        <taxon>Haemosporida</taxon>
        <taxon>Plasmodiidae</taxon>
        <taxon>Plasmodium</taxon>
        <taxon>Plasmodium (Plasmodium)</taxon>
    </lineage>
</organism>
<dbReference type="InterPro" id="IPR008780">
    <property type="entry name" value="Plasmodium_Vir"/>
</dbReference>
<accession>A0A1G4E9N9</accession>
<dbReference type="Pfam" id="PF05795">
    <property type="entry name" value="Plasmodium_Vir"/>
    <property type="match status" value="1"/>
</dbReference>
<dbReference type="VEuPathDB" id="PlasmoDB:PVP01_0220600"/>
<evidence type="ECO:0000313" key="2">
    <source>
        <dbReference type="EMBL" id="SCA82181.1"/>
    </source>
</evidence>
<dbReference type="VEuPathDB" id="PlasmoDB:PVX_121345"/>
<name>A0A1G4E9N9_PLAVI</name>
<dbReference type="VEuPathDB" id="PlasmoDB:PVPAM_070006700"/>
<evidence type="ECO:0000313" key="3">
    <source>
        <dbReference type="Proteomes" id="UP000305196"/>
    </source>
</evidence>
<evidence type="ECO:0000256" key="1">
    <source>
        <dbReference type="SAM" id="MobiDB-lite"/>
    </source>
</evidence>
<feature type="compositionally biased region" description="Basic and acidic residues" evidence="1">
    <location>
        <begin position="230"/>
        <end position="265"/>
    </location>
</feature>
<protein>
    <submittedName>
        <fullName evidence="2">VIR protein</fullName>
    </submittedName>
</protein>